<keyword evidence="1" id="KW-1133">Transmembrane helix</keyword>
<feature type="transmembrane region" description="Helical" evidence="1">
    <location>
        <begin position="9"/>
        <end position="30"/>
    </location>
</feature>
<keyword evidence="1" id="KW-0472">Membrane</keyword>
<evidence type="ECO:0000256" key="1">
    <source>
        <dbReference type="SAM" id="Phobius"/>
    </source>
</evidence>
<dbReference type="EMBL" id="CACRTO010000049">
    <property type="protein sequence ID" value="VYU67495.1"/>
    <property type="molecule type" value="Genomic_DNA"/>
</dbReference>
<keyword evidence="1" id="KW-0812">Transmembrane</keyword>
<name>A0A6N3GT18_9CLOT</name>
<proteinExistence type="predicted"/>
<evidence type="ECO:0000313" key="2">
    <source>
        <dbReference type="EMBL" id="VYU67495.1"/>
    </source>
</evidence>
<protein>
    <submittedName>
        <fullName evidence="2">Uncharacterized protein</fullName>
    </submittedName>
</protein>
<dbReference type="RefSeq" id="WP_156627876.1">
    <property type="nucleotide sequence ID" value="NZ_CACRTO010000049.1"/>
</dbReference>
<reference evidence="2" key="1">
    <citation type="submission" date="2019-11" db="EMBL/GenBank/DDBJ databases">
        <authorList>
            <person name="Feng L."/>
        </authorList>
    </citation>
    <scope>NUCLEOTIDE SEQUENCE</scope>
    <source>
        <strain evidence="2">CTertiumLFYP3</strain>
    </source>
</reference>
<organism evidence="2">
    <name type="scientific">Clostridium tertium</name>
    <dbReference type="NCBI Taxonomy" id="1559"/>
    <lineage>
        <taxon>Bacteria</taxon>
        <taxon>Bacillati</taxon>
        <taxon>Bacillota</taxon>
        <taxon>Clostridia</taxon>
        <taxon>Eubacteriales</taxon>
        <taxon>Clostridiaceae</taxon>
        <taxon>Clostridium</taxon>
    </lineage>
</organism>
<feature type="transmembrane region" description="Helical" evidence="1">
    <location>
        <begin position="56"/>
        <end position="75"/>
    </location>
</feature>
<feature type="transmembrane region" description="Helical" evidence="1">
    <location>
        <begin position="87"/>
        <end position="104"/>
    </location>
</feature>
<gene>
    <name evidence="2" type="ORF">CTLFYP3_00085</name>
</gene>
<dbReference type="AlphaFoldDB" id="A0A6N3GT18"/>
<sequence>MEKETNKKLALGLITLLLAGVGIIFVFTFGDKNYGDIILNNIGLRSWSKGNSGTHYTIYYSLIFFIPSVILGYKYKDNIGAKIGRGISIIMIVLIAFGLLFSVLKV</sequence>
<accession>A0A6N3GT18</accession>